<sequence>MLGCNALGGHPKFGAAMYISRVNSIVRQLSSSTALNKFVAKFPLLRRDADHIDRWVSLSAASRARRIVLDLCPEVATVINKASYSFLLHLFSGSHLKSLCLGFVSLELPPGPNGFITNLTKLGLHMVSIMGDIQCLLPECDVFEWLSLTECPCTPILSYTGHCSVFAICVLHKIEMQAPNLTDFEFKNYPASFVLGDCHNMSKASIGLLSPEYSFAYACTELPTALPHVHDHLSISLRIRTEVHTTLLYKHVHETKPN</sequence>
<reference evidence="2 3" key="1">
    <citation type="submission" date="2024-02" db="EMBL/GenBank/DDBJ databases">
        <title>High-quality chromosome-scale genome assembly of Pensacola bahiagrass (Paspalum notatum Flugge var. saurae).</title>
        <authorList>
            <person name="Vega J.M."/>
            <person name="Podio M."/>
            <person name="Orjuela J."/>
            <person name="Siena L.A."/>
            <person name="Pessino S.C."/>
            <person name="Combes M.C."/>
            <person name="Mariac C."/>
            <person name="Albertini E."/>
            <person name="Pupilli F."/>
            <person name="Ortiz J.P.A."/>
            <person name="Leblanc O."/>
        </authorList>
    </citation>
    <scope>NUCLEOTIDE SEQUENCE [LARGE SCALE GENOMIC DNA]</scope>
    <source>
        <strain evidence="2">R1</strain>
        <tissue evidence="2">Leaf</tissue>
    </source>
</reference>
<dbReference type="EMBL" id="CP144751">
    <property type="protein sequence ID" value="WVZ87747.1"/>
    <property type="molecule type" value="Genomic_DNA"/>
</dbReference>
<dbReference type="Proteomes" id="UP001341281">
    <property type="component" value="Chromosome 07"/>
</dbReference>
<protein>
    <recommendedName>
        <fullName evidence="1">At1g61320/AtMIF1 LRR domain-containing protein</fullName>
    </recommendedName>
</protein>
<accession>A0AAQ3X8T8</accession>
<evidence type="ECO:0000313" key="2">
    <source>
        <dbReference type="EMBL" id="WVZ87747.1"/>
    </source>
</evidence>
<dbReference type="PANTHER" id="PTHR34145:SF48">
    <property type="entry name" value="OS01G0553400 PROTEIN"/>
    <property type="match status" value="1"/>
</dbReference>
<keyword evidence="3" id="KW-1185">Reference proteome</keyword>
<dbReference type="InterPro" id="IPR053772">
    <property type="entry name" value="At1g61320/At1g61330-like"/>
</dbReference>
<gene>
    <name evidence="2" type="ORF">U9M48_034337</name>
</gene>
<proteinExistence type="predicted"/>
<feature type="domain" description="At1g61320/AtMIF1 LRR" evidence="1">
    <location>
        <begin position="48"/>
        <end position="243"/>
    </location>
</feature>
<evidence type="ECO:0000259" key="1">
    <source>
        <dbReference type="Pfam" id="PF23622"/>
    </source>
</evidence>
<name>A0AAQ3X8T8_PASNO</name>
<evidence type="ECO:0000313" key="3">
    <source>
        <dbReference type="Proteomes" id="UP001341281"/>
    </source>
</evidence>
<dbReference type="InterPro" id="IPR055357">
    <property type="entry name" value="LRR_At1g61320_AtMIF1"/>
</dbReference>
<dbReference type="Pfam" id="PF23622">
    <property type="entry name" value="LRR_At1g61320_AtMIF1"/>
    <property type="match status" value="1"/>
</dbReference>
<organism evidence="2 3">
    <name type="scientific">Paspalum notatum var. saurae</name>
    <dbReference type="NCBI Taxonomy" id="547442"/>
    <lineage>
        <taxon>Eukaryota</taxon>
        <taxon>Viridiplantae</taxon>
        <taxon>Streptophyta</taxon>
        <taxon>Embryophyta</taxon>
        <taxon>Tracheophyta</taxon>
        <taxon>Spermatophyta</taxon>
        <taxon>Magnoliopsida</taxon>
        <taxon>Liliopsida</taxon>
        <taxon>Poales</taxon>
        <taxon>Poaceae</taxon>
        <taxon>PACMAD clade</taxon>
        <taxon>Panicoideae</taxon>
        <taxon>Andropogonodae</taxon>
        <taxon>Paspaleae</taxon>
        <taxon>Paspalinae</taxon>
        <taxon>Paspalum</taxon>
    </lineage>
</organism>
<dbReference type="PANTHER" id="PTHR34145">
    <property type="entry name" value="OS02G0105600 PROTEIN"/>
    <property type="match status" value="1"/>
</dbReference>
<dbReference type="AlphaFoldDB" id="A0AAQ3X8T8"/>